<dbReference type="Proteomes" id="UP000284051">
    <property type="component" value="Unassembled WGS sequence"/>
</dbReference>
<sequence length="318" mass="37981">MREFGGYIEIEHYKGNEYHTECLALNNGRNCLRYLIRTRRIRKIMLPYLQCRVIEEVCRREGVQIQWYEVKSFEKPYQGKYPEEDVFLYLINYYGQLEKNYVEELFAGHKRIIVDNAQDFFCKPIDGVDTIYTCRKFFGVPDGAYLYTNVQAKITLQADFSYDRMEFLLGRYECGAEKFYRNYQENEAWMDKQKLFAMSALTHNILRSIDYERVKKTRTSNAKRLDAGLGEKNLLMVKNMTGAYLYPYFCADGERLRRKLIERKIFVPVLWQNVLEDCEIHTAEYNYSRNVVPLPCDQRYTENDMDEVIAVVKELEER</sequence>
<proteinExistence type="predicted"/>
<accession>A0A3R6I706</accession>
<evidence type="ECO:0000313" key="2">
    <source>
        <dbReference type="Proteomes" id="UP000284051"/>
    </source>
</evidence>
<dbReference type="SUPFAM" id="SSF53383">
    <property type="entry name" value="PLP-dependent transferases"/>
    <property type="match status" value="1"/>
</dbReference>
<dbReference type="InterPro" id="IPR015422">
    <property type="entry name" value="PyrdxlP-dep_Trfase_small"/>
</dbReference>
<organism evidence="1 2">
    <name type="scientific">Roseburia intestinalis</name>
    <dbReference type="NCBI Taxonomy" id="166486"/>
    <lineage>
        <taxon>Bacteria</taxon>
        <taxon>Bacillati</taxon>
        <taxon>Bacillota</taxon>
        <taxon>Clostridia</taxon>
        <taxon>Lachnospirales</taxon>
        <taxon>Lachnospiraceae</taxon>
        <taxon>Roseburia</taxon>
    </lineage>
</organism>
<dbReference type="RefSeq" id="WP_118772403.1">
    <property type="nucleotide sequence ID" value="NZ_QRID01000007.1"/>
</dbReference>
<protein>
    <recommendedName>
        <fullName evidence="3">DegT/DnrJ/EryC1/StrS aminotransferase family protein</fullName>
    </recommendedName>
</protein>
<dbReference type="InterPro" id="IPR015424">
    <property type="entry name" value="PyrdxlP-dep_Trfase"/>
</dbReference>
<dbReference type="EMBL" id="QRID01000007">
    <property type="protein sequence ID" value="RHG28610.1"/>
    <property type="molecule type" value="Genomic_DNA"/>
</dbReference>
<evidence type="ECO:0008006" key="3">
    <source>
        <dbReference type="Google" id="ProtNLM"/>
    </source>
</evidence>
<name>A0A3R6I706_9FIRM</name>
<reference evidence="1 2" key="1">
    <citation type="submission" date="2018-08" db="EMBL/GenBank/DDBJ databases">
        <title>A genome reference for cultivated species of the human gut microbiota.</title>
        <authorList>
            <person name="Zou Y."/>
            <person name="Xue W."/>
            <person name="Luo G."/>
        </authorList>
    </citation>
    <scope>NUCLEOTIDE SEQUENCE [LARGE SCALE GENOMIC DNA]</scope>
    <source>
        <strain evidence="1 2">AM22-21LB</strain>
    </source>
</reference>
<dbReference type="Gene3D" id="3.90.1150.10">
    <property type="entry name" value="Aspartate Aminotransferase, domain 1"/>
    <property type="match status" value="1"/>
</dbReference>
<evidence type="ECO:0000313" key="1">
    <source>
        <dbReference type="EMBL" id="RHG28610.1"/>
    </source>
</evidence>
<gene>
    <name evidence="1" type="ORF">DW264_09155</name>
</gene>
<comment type="caution">
    <text evidence="1">The sequence shown here is derived from an EMBL/GenBank/DDBJ whole genome shotgun (WGS) entry which is preliminary data.</text>
</comment>
<dbReference type="AlphaFoldDB" id="A0A3R6I706"/>